<evidence type="ECO:0000313" key="3">
    <source>
        <dbReference type="Proteomes" id="UP000784128"/>
    </source>
</evidence>
<keyword evidence="3" id="KW-1185">Reference proteome</keyword>
<dbReference type="PANTHER" id="PTHR35271">
    <property type="entry name" value="ABC TRANSPORTER, SUBSTRATE-BINDING LIPOPROTEIN-RELATED"/>
    <property type="match status" value="1"/>
</dbReference>
<evidence type="ECO:0000313" key="2">
    <source>
        <dbReference type="EMBL" id="MBT1072223.1"/>
    </source>
</evidence>
<organism evidence="2 3">
    <name type="scientific">Pelotalea chapellei</name>
    <dbReference type="NCBI Taxonomy" id="44671"/>
    <lineage>
        <taxon>Bacteria</taxon>
        <taxon>Pseudomonadati</taxon>
        <taxon>Thermodesulfobacteriota</taxon>
        <taxon>Desulfuromonadia</taxon>
        <taxon>Geobacterales</taxon>
        <taxon>Geobacteraceae</taxon>
        <taxon>Pelotalea</taxon>
    </lineage>
</organism>
<keyword evidence="1" id="KW-0732">Signal</keyword>
<proteinExistence type="predicted"/>
<dbReference type="Proteomes" id="UP000784128">
    <property type="component" value="Unassembled WGS sequence"/>
</dbReference>
<dbReference type="CDD" id="cd06325">
    <property type="entry name" value="PBP1_ABC_unchar_transporter"/>
    <property type="match status" value="1"/>
</dbReference>
<reference evidence="2 3" key="1">
    <citation type="submission" date="2021-05" db="EMBL/GenBank/DDBJ databases">
        <title>The draft genome of Geobacter chapellei DSM 13688.</title>
        <authorList>
            <person name="Xu Z."/>
            <person name="Masuda Y."/>
            <person name="Itoh H."/>
            <person name="Senoo K."/>
        </authorList>
    </citation>
    <scope>NUCLEOTIDE SEQUENCE [LARGE SCALE GENOMIC DNA]</scope>
    <source>
        <strain evidence="2 3">DSM 13688</strain>
    </source>
</reference>
<feature type="signal peptide" evidence="1">
    <location>
        <begin position="1"/>
        <end position="22"/>
    </location>
</feature>
<dbReference type="InterPro" id="IPR028082">
    <property type="entry name" value="Peripla_BP_I"/>
</dbReference>
<dbReference type="EMBL" id="JAHDYS010000009">
    <property type="protein sequence ID" value="MBT1072223.1"/>
    <property type="molecule type" value="Genomic_DNA"/>
</dbReference>
<comment type="caution">
    <text evidence="2">The sequence shown here is derived from an EMBL/GenBank/DDBJ whole genome shotgun (WGS) entry which is preliminary data.</text>
</comment>
<feature type="chain" id="PRO_5047057688" evidence="1">
    <location>
        <begin position="23"/>
        <end position="308"/>
    </location>
</feature>
<sequence length="308" mass="33366">MKRFLITAVALLMLCYPYHCPAAGRVIAAVMSSDQPRYREAHRAFVKSMAAHGYTSANTEILLQVPNPDSQSWSNTIRKFNAYKPSMIVAYGAPVAQVALKEAQGIPVLAVDMYAPESPARGSFGISSRVPMVTLLKTLMEIRPTRRIGVIYNSRELGSQRQMEDILKYAAQLGIQVIEGNATSSSAVAGIAADLLERTDGLIVTESGVVCRQFDKLIARAKARAVPVISPMPDAAEKGALVSLEISPQEQGKMAAETALQLLNGTRPEQLSLLSPRRVDLVINLKVARELGINIPFPVLSGATRILK</sequence>
<evidence type="ECO:0000256" key="1">
    <source>
        <dbReference type="SAM" id="SignalP"/>
    </source>
</evidence>
<dbReference type="Pfam" id="PF04392">
    <property type="entry name" value="ABC_sub_bind"/>
    <property type="match status" value="1"/>
</dbReference>
<name>A0ABS5U984_9BACT</name>
<dbReference type="InterPro" id="IPR007487">
    <property type="entry name" value="ABC_transpt-TYRBP-like"/>
</dbReference>
<dbReference type="PANTHER" id="PTHR35271:SF1">
    <property type="entry name" value="ABC TRANSPORTER, SUBSTRATE-BINDING LIPOPROTEIN"/>
    <property type="match status" value="1"/>
</dbReference>
<accession>A0ABS5U984</accession>
<dbReference type="SUPFAM" id="SSF53822">
    <property type="entry name" value="Periplasmic binding protein-like I"/>
    <property type="match status" value="1"/>
</dbReference>
<dbReference type="RefSeq" id="WP_214298909.1">
    <property type="nucleotide sequence ID" value="NZ_JAHDYS010000009.1"/>
</dbReference>
<dbReference type="Gene3D" id="3.40.50.2300">
    <property type="match status" value="2"/>
</dbReference>
<protein>
    <submittedName>
        <fullName evidence="2">ABC transporter substrate-binding protein</fullName>
    </submittedName>
</protein>
<gene>
    <name evidence="2" type="ORF">KJB30_10535</name>
</gene>